<keyword evidence="3 4" id="KW-0732">Signal</keyword>
<evidence type="ECO:0000256" key="4">
    <source>
        <dbReference type="SAM" id="SignalP"/>
    </source>
</evidence>
<evidence type="ECO:0000313" key="7">
    <source>
        <dbReference type="Proteomes" id="UP000193900"/>
    </source>
</evidence>
<accession>A0A1Y5RK94</accession>
<dbReference type="Gene3D" id="3.10.105.10">
    <property type="entry name" value="Dipeptide-binding Protein, Domain 3"/>
    <property type="match status" value="1"/>
</dbReference>
<dbReference type="CDD" id="cd08493">
    <property type="entry name" value="PBP2_DppA_like"/>
    <property type="match status" value="1"/>
</dbReference>
<dbReference type="InterPro" id="IPR039424">
    <property type="entry name" value="SBP_5"/>
</dbReference>
<evidence type="ECO:0000259" key="5">
    <source>
        <dbReference type="Pfam" id="PF00496"/>
    </source>
</evidence>
<proteinExistence type="inferred from homology"/>
<dbReference type="Pfam" id="PF00496">
    <property type="entry name" value="SBP_bac_5"/>
    <property type="match status" value="1"/>
</dbReference>
<dbReference type="GO" id="GO:0030288">
    <property type="term" value="C:outer membrane-bounded periplasmic space"/>
    <property type="evidence" value="ECO:0007669"/>
    <property type="project" value="TreeGrafter"/>
</dbReference>
<comment type="similarity">
    <text evidence="2">Belongs to the bacterial solute-binding protein 5 family.</text>
</comment>
<reference evidence="6 7" key="1">
    <citation type="submission" date="2017-03" db="EMBL/GenBank/DDBJ databases">
        <authorList>
            <person name="Afonso C.L."/>
            <person name="Miller P.J."/>
            <person name="Scott M.A."/>
            <person name="Spackman E."/>
            <person name="Goraichik I."/>
            <person name="Dimitrov K.M."/>
            <person name="Suarez D.L."/>
            <person name="Swayne D.E."/>
        </authorList>
    </citation>
    <scope>NUCLEOTIDE SEQUENCE [LARGE SCALE GENOMIC DNA]</scope>
    <source>
        <strain evidence="6 7">CECT 7023</strain>
    </source>
</reference>
<evidence type="ECO:0000313" key="6">
    <source>
        <dbReference type="EMBL" id="SLN18556.1"/>
    </source>
</evidence>
<name>A0A1Y5RK94_9RHOB</name>
<gene>
    <name evidence="6" type="primary">dppA_1</name>
    <name evidence="6" type="ORF">ROA7023_00401</name>
</gene>
<evidence type="ECO:0000256" key="2">
    <source>
        <dbReference type="ARBA" id="ARBA00005695"/>
    </source>
</evidence>
<dbReference type="EMBL" id="FWFZ01000001">
    <property type="protein sequence ID" value="SLN18556.1"/>
    <property type="molecule type" value="Genomic_DNA"/>
</dbReference>
<dbReference type="Gene3D" id="3.40.190.10">
    <property type="entry name" value="Periplasmic binding protein-like II"/>
    <property type="match status" value="1"/>
</dbReference>
<comment type="subcellular location">
    <subcellularLocation>
        <location evidence="1">Periplasm</location>
    </subcellularLocation>
</comment>
<dbReference type="FunFam" id="3.40.190.10:FF:000036">
    <property type="entry name" value="Dipeptide ABC transporter, substrate-binding protein"/>
    <property type="match status" value="1"/>
</dbReference>
<dbReference type="PANTHER" id="PTHR30290">
    <property type="entry name" value="PERIPLASMIC BINDING COMPONENT OF ABC TRANSPORTER"/>
    <property type="match status" value="1"/>
</dbReference>
<evidence type="ECO:0000256" key="3">
    <source>
        <dbReference type="ARBA" id="ARBA00022729"/>
    </source>
</evidence>
<keyword evidence="7" id="KW-1185">Reference proteome</keyword>
<dbReference type="Gene3D" id="3.90.76.10">
    <property type="entry name" value="Dipeptide-binding Protein, Domain 1"/>
    <property type="match status" value="1"/>
</dbReference>
<dbReference type="GO" id="GO:0042938">
    <property type="term" value="P:dipeptide transport"/>
    <property type="evidence" value="ECO:0007669"/>
    <property type="project" value="TreeGrafter"/>
</dbReference>
<evidence type="ECO:0000256" key="1">
    <source>
        <dbReference type="ARBA" id="ARBA00004418"/>
    </source>
</evidence>
<organism evidence="6 7">
    <name type="scientific">Roseisalinus antarcticus</name>
    <dbReference type="NCBI Taxonomy" id="254357"/>
    <lineage>
        <taxon>Bacteria</taxon>
        <taxon>Pseudomonadati</taxon>
        <taxon>Pseudomonadota</taxon>
        <taxon>Alphaproteobacteria</taxon>
        <taxon>Rhodobacterales</taxon>
        <taxon>Roseobacteraceae</taxon>
        <taxon>Roseisalinus</taxon>
    </lineage>
</organism>
<dbReference type="FunFam" id="3.90.76.10:FF:000002">
    <property type="entry name" value="Dipeptide ABC transporter, substrate-binding protein"/>
    <property type="match status" value="1"/>
</dbReference>
<dbReference type="InterPro" id="IPR000914">
    <property type="entry name" value="SBP_5_dom"/>
</dbReference>
<feature type="domain" description="Solute-binding protein family 5" evidence="5">
    <location>
        <begin position="68"/>
        <end position="448"/>
    </location>
</feature>
<dbReference type="GO" id="GO:1904680">
    <property type="term" value="F:peptide transmembrane transporter activity"/>
    <property type="evidence" value="ECO:0007669"/>
    <property type="project" value="TreeGrafter"/>
</dbReference>
<dbReference type="OrthoDB" id="9803988at2"/>
<feature type="signal peptide" evidence="4">
    <location>
        <begin position="1"/>
        <end position="20"/>
    </location>
</feature>
<dbReference type="PANTHER" id="PTHR30290:SF38">
    <property type="entry name" value="D,D-DIPEPTIDE-BINDING PERIPLASMIC PROTEIN DDPA-RELATED"/>
    <property type="match status" value="1"/>
</dbReference>
<dbReference type="GO" id="GO:0043190">
    <property type="term" value="C:ATP-binding cassette (ABC) transporter complex"/>
    <property type="evidence" value="ECO:0007669"/>
    <property type="project" value="InterPro"/>
</dbReference>
<sequence length="530" mass="58755">MSLKNTLATGLLLTAFGASAASAQSLVYCSEGSPEGFDPALYTAGTTFDASSHPLYNQLTEFRVGTTEVVPGLAESWNVSEDGMTITFNLREGVSFHSNDMFTPTRDFNADDVIFSFDRQGNEENPYYTVSGGTWEYFGGMSMPDLIESIEKVDDYTVVFNLTRPEAPFIANMAMDFASIVSKEYADAMLEAGTPEMVNQAPIGTGPFTLQAYQKDAVIRYLRNDDYWGEPAQVESLIFAITPDASVRYQKVQAGECHIMAYPNPADISAMQEAEDIVVMEQEGLNVGYLAYNTLVPPFDNANVRRALNMAIDKQAIIDVVFQGSGQIAKNPIPPTMWSYNEAVVDDPYDPEAAREMLEAEGVTDLSMKIWAMPVQRPYNPNARRMAELMQEDFAQIGVEVEIVSYEWGEYLARSRELDRDGAVLLGWTGDNGDPDNFLAVLLGCDGVENSNRANWCYQPFEDVIQQAKVLSDQSERAALYEEAQVIFKEQAPWATIAHSVVYMTMRPEVEGYVVHPLGGHIFNQVGLSE</sequence>
<feature type="chain" id="PRO_5012915590" evidence="4">
    <location>
        <begin position="21"/>
        <end position="530"/>
    </location>
</feature>
<dbReference type="PROSITE" id="PS01040">
    <property type="entry name" value="SBP_BACTERIAL_5"/>
    <property type="match status" value="1"/>
</dbReference>
<dbReference type="AlphaFoldDB" id="A0A1Y5RK94"/>
<dbReference type="PIRSF" id="PIRSF002741">
    <property type="entry name" value="MppA"/>
    <property type="match status" value="1"/>
</dbReference>
<dbReference type="InterPro" id="IPR030678">
    <property type="entry name" value="Peptide/Ni-bd"/>
</dbReference>
<dbReference type="RefSeq" id="WP_085877306.1">
    <property type="nucleotide sequence ID" value="NZ_FWFZ01000001.1"/>
</dbReference>
<dbReference type="InterPro" id="IPR023765">
    <property type="entry name" value="SBP_5_CS"/>
</dbReference>
<dbReference type="SUPFAM" id="SSF53850">
    <property type="entry name" value="Periplasmic binding protein-like II"/>
    <property type="match status" value="1"/>
</dbReference>
<dbReference type="Proteomes" id="UP000193900">
    <property type="component" value="Unassembled WGS sequence"/>
</dbReference>
<protein>
    <submittedName>
        <fullName evidence="6">Periplasmic dipeptide transport protein</fullName>
    </submittedName>
</protein>